<dbReference type="EMBL" id="PPTS01000001">
    <property type="protein sequence ID" value="RDB67113.1"/>
    <property type="molecule type" value="Genomic_DNA"/>
</dbReference>
<sequence length="96" mass="10921">MESKDITVTLAPGHEVTLTTDAPDIKGLVDEIVKVKDIFDPDELKIDCEHEEFDKKSFKEIVLLATKDFLEALRLDEEAYRSALTELIERGQESQN</sequence>
<organism evidence="1 2">
    <name type="scientific">Gordonibacter pamelaeae</name>
    <dbReference type="NCBI Taxonomy" id="471189"/>
    <lineage>
        <taxon>Bacteria</taxon>
        <taxon>Bacillati</taxon>
        <taxon>Actinomycetota</taxon>
        <taxon>Coriobacteriia</taxon>
        <taxon>Eggerthellales</taxon>
        <taxon>Eggerthellaceae</taxon>
        <taxon>Gordonibacter</taxon>
    </lineage>
</organism>
<protein>
    <submittedName>
        <fullName evidence="1">Uncharacterized protein</fullName>
    </submittedName>
</protein>
<evidence type="ECO:0000313" key="2">
    <source>
        <dbReference type="Proteomes" id="UP000254000"/>
    </source>
</evidence>
<dbReference type="Proteomes" id="UP000254000">
    <property type="component" value="Unassembled WGS sequence"/>
</dbReference>
<name>A0A369M5U9_9ACTN</name>
<dbReference type="GeneID" id="78358357"/>
<evidence type="ECO:0000313" key="1">
    <source>
        <dbReference type="EMBL" id="RDB67113.1"/>
    </source>
</evidence>
<accession>A0A369M5U9</accession>
<dbReference type="AlphaFoldDB" id="A0A369M5U9"/>
<dbReference type="RefSeq" id="WP_114568147.1">
    <property type="nucleotide sequence ID" value="NZ_CABMMS010000001.1"/>
</dbReference>
<proteinExistence type="predicted"/>
<dbReference type="OrthoDB" id="9949195at2"/>
<keyword evidence="2" id="KW-1185">Reference proteome</keyword>
<comment type="caution">
    <text evidence="1">The sequence shown here is derived from an EMBL/GenBank/DDBJ whole genome shotgun (WGS) entry which is preliminary data.</text>
</comment>
<reference evidence="1 2" key="1">
    <citation type="journal article" date="2018" name="Elife">
        <title>Discovery and characterization of a prevalent human gut bacterial enzyme sufficient for the inactivation of a family of plant toxins.</title>
        <authorList>
            <person name="Koppel N."/>
            <person name="Bisanz J.E."/>
            <person name="Pandelia M.E."/>
            <person name="Turnbaugh P.J."/>
            <person name="Balskus E.P."/>
        </authorList>
    </citation>
    <scope>NUCLEOTIDE SEQUENCE [LARGE SCALE GENOMIC DNA]</scope>
    <source>
        <strain evidence="1 2">3C</strain>
    </source>
</reference>
<gene>
    <name evidence="1" type="ORF">C1877_01335</name>
</gene>